<feature type="domain" description="Mechanosensitive ion channel MscS C-terminal" evidence="10">
    <location>
        <begin position="247"/>
        <end position="328"/>
    </location>
</feature>
<dbReference type="InterPro" id="IPR049142">
    <property type="entry name" value="MS_channel_1st"/>
</dbReference>
<dbReference type="Proteomes" id="UP000035034">
    <property type="component" value="Unassembled WGS sequence"/>
</dbReference>
<reference evidence="12 13" key="1">
    <citation type="submission" date="2011-12" db="EMBL/GenBank/DDBJ databases">
        <title>Whole genome shotgun sequence of Gordonia effusa NBRC 100432.</title>
        <authorList>
            <person name="Yoshida I."/>
            <person name="Takarada H."/>
            <person name="Hosoyama A."/>
            <person name="Tsuchikane K."/>
            <person name="Katsumata H."/>
            <person name="Yamazaki S."/>
            <person name="Fujita N."/>
        </authorList>
    </citation>
    <scope>NUCLEOTIDE SEQUENCE [LARGE SCALE GENOMIC DNA]</scope>
    <source>
        <strain evidence="12 13">NBRC 100432</strain>
    </source>
</reference>
<evidence type="ECO:0000313" key="13">
    <source>
        <dbReference type="Proteomes" id="UP000035034"/>
    </source>
</evidence>
<evidence type="ECO:0000256" key="3">
    <source>
        <dbReference type="ARBA" id="ARBA00022475"/>
    </source>
</evidence>
<dbReference type="InterPro" id="IPR045276">
    <property type="entry name" value="YbiO_bact"/>
</dbReference>
<evidence type="ECO:0000259" key="9">
    <source>
        <dbReference type="Pfam" id="PF00924"/>
    </source>
</evidence>
<dbReference type="PANTHER" id="PTHR30460:SF0">
    <property type="entry name" value="MODERATE CONDUCTANCE MECHANOSENSITIVE CHANNEL YBIO"/>
    <property type="match status" value="1"/>
</dbReference>
<keyword evidence="5 8" id="KW-1133">Transmembrane helix</keyword>
<dbReference type="SUPFAM" id="SSF82689">
    <property type="entry name" value="Mechanosensitive channel protein MscS (YggB), C-terminal domain"/>
    <property type="match status" value="1"/>
</dbReference>
<feature type="region of interest" description="Disordered" evidence="7">
    <location>
        <begin position="46"/>
        <end position="67"/>
    </location>
</feature>
<dbReference type="InterPro" id="IPR011066">
    <property type="entry name" value="MscS_channel_C_sf"/>
</dbReference>
<feature type="domain" description="Mechanosensitive ion channel MscS" evidence="9">
    <location>
        <begin position="171"/>
        <end position="231"/>
    </location>
</feature>
<feature type="compositionally biased region" description="Basic residues" evidence="7">
    <location>
        <begin position="49"/>
        <end position="60"/>
    </location>
</feature>
<feature type="transmembrane region" description="Helical" evidence="8">
    <location>
        <begin position="125"/>
        <end position="148"/>
    </location>
</feature>
<dbReference type="InterPro" id="IPR006685">
    <property type="entry name" value="MscS_channel_2nd"/>
</dbReference>
<protein>
    <submittedName>
        <fullName evidence="12">Putative MscS family transporter</fullName>
    </submittedName>
</protein>
<dbReference type="SUPFAM" id="SSF82861">
    <property type="entry name" value="Mechanosensitive channel protein MscS (YggB), transmembrane region"/>
    <property type="match status" value="1"/>
</dbReference>
<dbReference type="FunFam" id="2.30.30.60:FF:000001">
    <property type="entry name" value="MscS Mechanosensitive ion channel"/>
    <property type="match status" value="1"/>
</dbReference>
<evidence type="ECO:0000313" key="12">
    <source>
        <dbReference type="EMBL" id="GAB18596.1"/>
    </source>
</evidence>
<keyword evidence="3" id="KW-1003">Cell membrane</keyword>
<evidence type="ECO:0000256" key="4">
    <source>
        <dbReference type="ARBA" id="ARBA00022692"/>
    </source>
</evidence>
<dbReference type="Gene3D" id="2.30.30.60">
    <property type="match status" value="1"/>
</dbReference>
<evidence type="ECO:0000256" key="8">
    <source>
        <dbReference type="SAM" id="Phobius"/>
    </source>
</evidence>
<feature type="domain" description="Mechanosensitive ion channel transmembrane helices 2/3" evidence="11">
    <location>
        <begin position="131"/>
        <end position="170"/>
    </location>
</feature>
<keyword evidence="4 8" id="KW-0812">Transmembrane</keyword>
<dbReference type="eggNOG" id="COG0668">
    <property type="taxonomic scope" value="Bacteria"/>
</dbReference>
<comment type="subcellular location">
    <subcellularLocation>
        <location evidence="1">Cell membrane</location>
        <topology evidence="1">Multi-pass membrane protein</topology>
    </subcellularLocation>
</comment>
<accession>H0R0J5</accession>
<keyword evidence="13" id="KW-1185">Reference proteome</keyword>
<dbReference type="EMBL" id="BAEH01000059">
    <property type="protein sequence ID" value="GAB18596.1"/>
    <property type="molecule type" value="Genomic_DNA"/>
</dbReference>
<dbReference type="InterPro" id="IPR023408">
    <property type="entry name" value="MscS_beta-dom_sf"/>
</dbReference>
<dbReference type="AlphaFoldDB" id="H0R0J5"/>
<dbReference type="SUPFAM" id="SSF50182">
    <property type="entry name" value="Sm-like ribonucleoproteins"/>
    <property type="match status" value="1"/>
</dbReference>
<dbReference type="Gene3D" id="1.10.287.1260">
    <property type="match status" value="1"/>
</dbReference>
<dbReference type="Gene3D" id="3.30.70.100">
    <property type="match status" value="1"/>
</dbReference>
<name>H0R0J5_9ACTN</name>
<organism evidence="12 13">
    <name type="scientific">Gordonia effusa NBRC 100432</name>
    <dbReference type="NCBI Taxonomy" id="1077974"/>
    <lineage>
        <taxon>Bacteria</taxon>
        <taxon>Bacillati</taxon>
        <taxon>Actinomycetota</taxon>
        <taxon>Actinomycetes</taxon>
        <taxon>Mycobacteriales</taxon>
        <taxon>Gordoniaceae</taxon>
        <taxon>Gordonia</taxon>
    </lineage>
</organism>
<keyword evidence="6 8" id="KW-0472">Membrane</keyword>
<evidence type="ECO:0000256" key="7">
    <source>
        <dbReference type="SAM" id="MobiDB-lite"/>
    </source>
</evidence>
<dbReference type="GO" id="GO:0008381">
    <property type="term" value="F:mechanosensitive monoatomic ion channel activity"/>
    <property type="evidence" value="ECO:0007669"/>
    <property type="project" value="InterPro"/>
</dbReference>
<sequence>MSVLAFQFTDTSRDWLIDKPVHIAVYVVLALVVRYVLHRAVDRATGPRHDRRRWRPRLRQRGAGPGVSVDLDAAASDDTAPTGGAVGATLRKVRRNRTPDQEREARLREARLRERRNQRAGTIGSVLKSAVSFAVLIWVILQILAILGVNVAPFIASAGIVGVALGFGAQNLVRDFLSGLFMLFEDQYGVGDVVDLGDAVGTVESVGLRVTTVRDKFGTLWYCRNGEIQRVGNCSQDYAVAFLQLPISYTSDVDVACRVALATARAAVDGELLRDDILAPPEMLGVDDLGPDTVTLRLTVTVRANTQWAVERELRRRIWAAFEENGISAPYPNGLPVSALQSIGSAS</sequence>
<dbReference type="GO" id="GO:0005886">
    <property type="term" value="C:plasma membrane"/>
    <property type="evidence" value="ECO:0007669"/>
    <property type="project" value="UniProtKB-SubCell"/>
</dbReference>
<dbReference type="Pfam" id="PF21082">
    <property type="entry name" value="MS_channel_3rd"/>
    <property type="match status" value="1"/>
</dbReference>
<dbReference type="InterPro" id="IPR011014">
    <property type="entry name" value="MscS_channel_TM-2"/>
</dbReference>
<evidence type="ECO:0000256" key="6">
    <source>
        <dbReference type="ARBA" id="ARBA00023136"/>
    </source>
</evidence>
<evidence type="ECO:0000256" key="5">
    <source>
        <dbReference type="ARBA" id="ARBA00022989"/>
    </source>
</evidence>
<evidence type="ECO:0000259" key="11">
    <source>
        <dbReference type="Pfam" id="PF21088"/>
    </source>
</evidence>
<comment type="similarity">
    <text evidence="2">Belongs to the MscS (TC 1.A.23) family.</text>
</comment>
<evidence type="ECO:0000259" key="10">
    <source>
        <dbReference type="Pfam" id="PF21082"/>
    </source>
</evidence>
<feature type="transmembrane region" description="Helical" evidence="8">
    <location>
        <begin position="154"/>
        <end position="173"/>
    </location>
</feature>
<dbReference type="InterPro" id="IPR010920">
    <property type="entry name" value="LSM_dom_sf"/>
</dbReference>
<evidence type="ECO:0000256" key="2">
    <source>
        <dbReference type="ARBA" id="ARBA00008017"/>
    </source>
</evidence>
<dbReference type="PANTHER" id="PTHR30460">
    <property type="entry name" value="MODERATE CONDUCTANCE MECHANOSENSITIVE CHANNEL YBIO"/>
    <property type="match status" value="1"/>
</dbReference>
<gene>
    <name evidence="12" type="ORF">GOEFS_059_00300</name>
</gene>
<dbReference type="Pfam" id="PF00924">
    <property type="entry name" value="MS_channel_2nd"/>
    <property type="match status" value="1"/>
</dbReference>
<dbReference type="STRING" id="1077974.GOEFS_059_00300"/>
<dbReference type="InterPro" id="IPR049278">
    <property type="entry name" value="MS_channel_C"/>
</dbReference>
<evidence type="ECO:0000256" key="1">
    <source>
        <dbReference type="ARBA" id="ARBA00004651"/>
    </source>
</evidence>
<dbReference type="OrthoDB" id="4638917at2"/>
<comment type="caution">
    <text evidence="12">The sequence shown here is derived from an EMBL/GenBank/DDBJ whole genome shotgun (WGS) entry which is preliminary data.</text>
</comment>
<dbReference type="RefSeq" id="WP_007317932.1">
    <property type="nucleotide sequence ID" value="NZ_BAEH01000059.1"/>
</dbReference>
<dbReference type="Pfam" id="PF21088">
    <property type="entry name" value="MS_channel_1st"/>
    <property type="match status" value="1"/>
</dbReference>
<feature type="transmembrane region" description="Helical" evidence="8">
    <location>
        <begin position="20"/>
        <end position="37"/>
    </location>
</feature>
<proteinExistence type="inferred from homology"/>